<dbReference type="Proteomes" id="UP000001067">
    <property type="component" value="Unassembled WGS sequence"/>
</dbReference>
<protein>
    <submittedName>
        <fullName evidence="1">Uncharacterized protein</fullName>
    </submittedName>
</protein>
<gene>
    <name evidence="1" type="ORF">PTT_14432</name>
</gene>
<evidence type="ECO:0000313" key="1">
    <source>
        <dbReference type="EMBL" id="EFQ89346.1"/>
    </source>
</evidence>
<keyword evidence="2" id="KW-1185">Reference proteome</keyword>
<dbReference type="HOGENOM" id="CLU_209445_0_0_1"/>
<accession>E3RY53</accession>
<organism evidence="2">
    <name type="scientific">Pyrenophora teres f. teres (strain 0-1)</name>
    <name type="common">Barley net blotch fungus</name>
    <name type="synonym">Drechslera teres f. teres</name>
    <dbReference type="NCBI Taxonomy" id="861557"/>
    <lineage>
        <taxon>Eukaryota</taxon>
        <taxon>Fungi</taxon>
        <taxon>Dikarya</taxon>
        <taxon>Ascomycota</taxon>
        <taxon>Pezizomycotina</taxon>
        <taxon>Dothideomycetes</taxon>
        <taxon>Pleosporomycetidae</taxon>
        <taxon>Pleosporales</taxon>
        <taxon>Pleosporineae</taxon>
        <taxon>Pleosporaceae</taxon>
        <taxon>Pyrenophora</taxon>
    </lineage>
</organism>
<feature type="non-terminal residue" evidence="1">
    <location>
        <position position="1"/>
    </location>
</feature>
<dbReference type="EMBL" id="GL535821">
    <property type="protein sequence ID" value="EFQ89346.1"/>
    <property type="molecule type" value="Genomic_DNA"/>
</dbReference>
<name>E3RY53_PYRTT</name>
<dbReference type="OrthoDB" id="2273864at2759"/>
<evidence type="ECO:0000313" key="2">
    <source>
        <dbReference type="Proteomes" id="UP000001067"/>
    </source>
</evidence>
<dbReference type="KEGG" id="pte:PTT_14432"/>
<dbReference type="AlphaFoldDB" id="E3RY53"/>
<proteinExistence type="predicted"/>
<sequence length="61" mass="6922">QIAYNNKLLESTEQTLFYANHGRHPNLFTRTLLSQKTEAAIATAKELKAVHKLLQSKLKTV</sequence>
<reference evidence="1 2" key="1">
    <citation type="journal article" date="2010" name="Genome Biol.">
        <title>A first genome assembly of the barley fungal pathogen Pyrenophora teres f. teres.</title>
        <authorList>
            <person name="Ellwood S.R."/>
            <person name="Liu Z."/>
            <person name="Syme R.A."/>
            <person name="Lai Z."/>
            <person name="Hane J.K."/>
            <person name="Keiper F."/>
            <person name="Moffat C.S."/>
            <person name="Oliver R.P."/>
            <person name="Friesen T.L."/>
        </authorList>
    </citation>
    <scope>NUCLEOTIDE SEQUENCE [LARGE SCALE GENOMIC DNA]</scope>
    <source>
        <strain evidence="1 2">0-1</strain>
    </source>
</reference>